<keyword evidence="2" id="KW-1003">Cell membrane</keyword>
<dbReference type="PANTHER" id="PTHR33406">
    <property type="entry name" value="MEMBRANE PROTEIN MJ1562-RELATED"/>
    <property type="match status" value="1"/>
</dbReference>
<evidence type="ECO:0000256" key="4">
    <source>
        <dbReference type="ARBA" id="ARBA00022989"/>
    </source>
</evidence>
<feature type="transmembrane region" description="Helical" evidence="6">
    <location>
        <begin position="761"/>
        <end position="781"/>
    </location>
</feature>
<dbReference type="InterPro" id="IPR017841">
    <property type="entry name" value="Hopanoid_biosynth_HpnN"/>
</dbReference>
<evidence type="ECO:0000256" key="3">
    <source>
        <dbReference type="ARBA" id="ARBA00022692"/>
    </source>
</evidence>
<name>A0A1H8PEA4_9PROT</name>
<dbReference type="NCBIfam" id="TIGR03480">
    <property type="entry name" value="HpnN"/>
    <property type="match status" value="1"/>
</dbReference>
<feature type="transmembrane region" description="Helical" evidence="6">
    <location>
        <begin position="829"/>
        <end position="850"/>
    </location>
</feature>
<dbReference type="GO" id="GO:0005886">
    <property type="term" value="C:plasma membrane"/>
    <property type="evidence" value="ECO:0007669"/>
    <property type="project" value="UniProtKB-SubCell"/>
</dbReference>
<feature type="domain" description="Membrane transport protein MMPL" evidence="7">
    <location>
        <begin position="238"/>
        <end position="445"/>
    </location>
</feature>
<organism evidence="8 9">
    <name type="scientific">Nitrosomonas oligotropha</name>
    <dbReference type="NCBI Taxonomy" id="42354"/>
    <lineage>
        <taxon>Bacteria</taxon>
        <taxon>Pseudomonadati</taxon>
        <taxon>Pseudomonadota</taxon>
        <taxon>Betaproteobacteria</taxon>
        <taxon>Nitrosomonadales</taxon>
        <taxon>Nitrosomonadaceae</taxon>
        <taxon>Nitrosomonas</taxon>
    </lineage>
</organism>
<evidence type="ECO:0000256" key="5">
    <source>
        <dbReference type="ARBA" id="ARBA00023136"/>
    </source>
</evidence>
<feature type="transmembrane region" description="Helical" evidence="6">
    <location>
        <begin position="408"/>
        <end position="431"/>
    </location>
</feature>
<dbReference type="RefSeq" id="WP_090318514.1">
    <property type="nucleotide sequence ID" value="NZ_FNOE01000010.1"/>
</dbReference>
<keyword evidence="5 6" id="KW-0472">Membrane</keyword>
<feature type="transmembrane region" description="Helical" evidence="6">
    <location>
        <begin position="284"/>
        <end position="301"/>
    </location>
</feature>
<keyword evidence="9" id="KW-1185">Reference proteome</keyword>
<dbReference type="InterPro" id="IPR004869">
    <property type="entry name" value="MMPL_dom"/>
</dbReference>
<dbReference type="EMBL" id="FODO01000009">
    <property type="protein sequence ID" value="SEO40280.1"/>
    <property type="molecule type" value="Genomic_DNA"/>
</dbReference>
<feature type="transmembrane region" description="Helical" evidence="6">
    <location>
        <begin position="856"/>
        <end position="878"/>
    </location>
</feature>
<feature type="transmembrane region" description="Helical" evidence="6">
    <location>
        <begin position="337"/>
        <end position="356"/>
    </location>
</feature>
<feature type="transmembrane region" description="Helical" evidence="6">
    <location>
        <begin position="26"/>
        <end position="45"/>
    </location>
</feature>
<evidence type="ECO:0000313" key="9">
    <source>
        <dbReference type="Proteomes" id="UP000198814"/>
    </source>
</evidence>
<feature type="transmembrane region" description="Helical" evidence="6">
    <location>
        <begin position="734"/>
        <end position="754"/>
    </location>
</feature>
<accession>A0A1H8PEA4</accession>
<evidence type="ECO:0000259" key="7">
    <source>
        <dbReference type="Pfam" id="PF03176"/>
    </source>
</evidence>
<dbReference type="SUPFAM" id="SSF82866">
    <property type="entry name" value="Multidrug efflux transporter AcrB transmembrane domain"/>
    <property type="match status" value="2"/>
</dbReference>
<feature type="transmembrane region" description="Helical" evidence="6">
    <location>
        <begin position="787"/>
        <end position="809"/>
    </location>
</feature>
<keyword evidence="3 6" id="KW-0812">Transmembrane</keyword>
<dbReference type="Proteomes" id="UP000198814">
    <property type="component" value="Unassembled WGS sequence"/>
</dbReference>
<dbReference type="STRING" id="42354.SAMN05216333_10962"/>
<dbReference type="Gene3D" id="1.20.1640.10">
    <property type="entry name" value="Multidrug efflux transporter AcrB transmembrane domain"/>
    <property type="match status" value="2"/>
</dbReference>
<proteinExistence type="predicted"/>
<keyword evidence="4 6" id="KW-1133">Transmembrane helix</keyword>
<evidence type="ECO:0000256" key="2">
    <source>
        <dbReference type="ARBA" id="ARBA00022475"/>
    </source>
</evidence>
<evidence type="ECO:0000256" key="1">
    <source>
        <dbReference type="ARBA" id="ARBA00004651"/>
    </source>
</evidence>
<protein>
    <recommendedName>
        <fullName evidence="7">Membrane transport protein MMPL domain-containing protein</fullName>
    </recommendedName>
</protein>
<reference evidence="9" key="1">
    <citation type="submission" date="2016-10" db="EMBL/GenBank/DDBJ databases">
        <authorList>
            <person name="Varghese N."/>
            <person name="Submissions S."/>
        </authorList>
    </citation>
    <scope>NUCLEOTIDE SEQUENCE [LARGE SCALE GENOMIC DNA]</scope>
    <source>
        <strain evidence="9">Nm76</strain>
    </source>
</reference>
<dbReference type="OrthoDB" id="7067407at2"/>
<gene>
    <name evidence="8" type="ORF">SAMN05216333_10962</name>
</gene>
<dbReference type="PANTHER" id="PTHR33406:SF13">
    <property type="entry name" value="MEMBRANE PROTEIN YDFJ"/>
    <property type="match status" value="1"/>
</dbReference>
<feature type="transmembrane region" description="Helical" evidence="6">
    <location>
        <begin position="461"/>
        <end position="480"/>
    </location>
</feature>
<feature type="transmembrane region" description="Helical" evidence="6">
    <location>
        <begin position="307"/>
        <end position="330"/>
    </location>
</feature>
<comment type="subcellular location">
    <subcellularLocation>
        <location evidence="1">Cell membrane</location>
        <topology evidence="1">Multi-pass membrane protein</topology>
    </subcellularLocation>
</comment>
<dbReference type="Pfam" id="PF03176">
    <property type="entry name" value="MMPL"/>
    <property type="match status" value="1"/>
</dbReference>
<sequence>MTTPVETSHSRVHAIFARWTTFSYQYALWVLLAALLIAIVSGIYVSRNLGMNTDTAEMLSEDLPFRVNLKRYNESFPQDIDTLLIVLNAPTPEQVRVATENLAARLKQDSSNFYDVYSPRVDDFTARNGLLYQSIPELERITDSLAAAQPLITRISRDPSLAAFTDVLTSAVDELNKGRSIELRPVLKGVNATLEARLNGSPRALSWQTMFSGEAQKNTYQELIIIKPRLDFSQLFPAEQSIAALHAAAESVGITEDGPVRLRITGEVALAEEELNSSLRGMEYAGIITFVLVGVVLFFAMRNGGLILNVLVCLLMGLILTATFATAVVGHLNLISIAFAVLYIGLGADFAIHFLLRYREVLENNHSPAEAIHISGGDAGAALTACTVTNAIGFYAFMPTDYSGVAELGIISGTGMIISLLVTLVIGPALLRYLPKKTAAKPATKSSVGKVLEFSLKWHKATYAVTLVATVGALAILPQVRFDYNLLNMQDPKGGAVQTFRELLAEPDLSPWHIAVLANNPQETETLAKRLADLPEVNKVVTVLDFVPEQQEEKFSLIQEMALTIGPIAATPPPQTRITSDAILAEQYKALRELVVALERFVANHPEHPSAATVSALRSTLAHLFTQLDKVSNDEKSKLLYTIEDDLLAMLPLALQSLRTATEATVFDEGDLPVAFKDRWHSDTGGYRLAVYPVEDLNDNDALRRFVRSVQQVAPHAIGVPVISLEAGEAVVQAFVQAFSLALIGVVVILLVLLRSIKYTLLVLLPLLLSSLFTAAFTILLDVPFNFANIIALPLLLGLGIDSSLHMVYRSINNELVSEVLIHTSTARAIFYSALTALVDFASLIFSSHLGTASMGILLTVGLAFTLICTLIILPALLRAPAAGVKANA</sequence>
<dbReference type="InterPro" id="IPR050545">
    <property type="entry name" value="Mycobact_MmpL"/>
</dbReference>
<dbReference type="AlphaFoldDB" id="A0A1H8PEA4"/>
<evidence type="ECO:0000256" key="6">
    <source>
        <dbReference type="SAM" id="Phobius"/>
    </source>
</evidence>
<evidence type="ECO:0000313" key="8">
    <source>
        <dbReference type="EMBL" id="SEO40280.1"/>
    </source>
</evidence>